<proteinExistence type="predicted"/>
<evidence type="ECO:0000256" key="2">
    <source>
        <dbReference type="ARBA" id="ARBA00023125"/>
    </source>
</evidence>
<evidence type="ECO:0000313" key="6">
    <source>
        <dbReference type="EMBL" id="KAB7733293.1"/>
    </source>
</evidence>
<organism evidence="6 7">
    <name type="scientific">Rudanella paleaurantiibacter</name>
    <dbReference type="NCBI Taxonomy" id="2614655"/>
    <lineage>
        <taxon>Bacteria</taxon>
        <taxon>Pseudomonadati</taxon>
        <taxon>Bacteroidota</taxon>
        <taxon>Cytophagia</taxon>
        <taxon>Cytophagales</taxon>
        <taxon>Cytophagaceae</taxon>
        <taxon>Rudanella</taxon>
    </lineage>
</organism>
<dbReference type="PANTHER" id="PTHR44688">
    <property type="entry name" value="DNA-BINDING TRANSCRIPTIONAL ACTIVATOR DEVR_DOSR"/>
    <property type="match status" value="1"/>
</dbReference>
<reference evidence="6 7" key="1">
    <citation type="submission" date="2019-10" db="EMBL/GenBank/DDBJ databases">
        <title>Rudanella paleaurantiibacter sp. nov., isolated from sludge.</title>
        <authorList>
            <person name="Xu S.Q."/>
        </authorList>
    </citation>
    <scope>NUCLEOTIDE SEQUENCE [LARGE SCALE GENOMIC DNA]</scope>
    <source>
        <strain evidence="6 7">HX-22-17</strain>
    </source>
</reference>
<keyword evidence="4" id="KW-1133">Transmembrane helix</keyword>
<dbReference type="SUPFAM" id="SSF48452">
    <property type="entry name" value="TPR-like"/>
    <property type="match status" value="1"/>
</dbReference>
<accession>A0A7J5U6I0</accession>
<dbReference type="InterPro" id="IPR011990">
    <property type="entry name" value="TPR-like_helical_dom_sf"/>
</dbReference>
<dbReference type="InterPro" id="IPR036388">
    <property type="entry name" value="WH-like_DNA-bd_sf"/>
</dbReference>
<evidence type="ECO:0000256" key="1">
    <source>
        <dbReference type="ARBA" id="ARBA00023015"/>
    </source>
</evidence>
<dbReference type="PANTHER" id="PTHR44688:SF16">
    <property type="entry name" value="DNA-BINDING TRANSCRIPTIONAL ACTIVATOR DEVR_DOSR"/>
    <property type="match status" value="1"/>
</dbReference>
<dbReference type="Gene3D" id="1.10.10.10">
    <property type="entry name" value="Winged helix-like DNA-binding domain superfamily/Winged helix DNA-binding domain"/>
    <property type="match status" value="1"/>
</dbReference>
<dbReference type="SUPFAM" id="SSF46894">
    <property type="entry name" value="C-terminal effector domain of the bipartite response regulators"/>
    <property type="match status" value="1"/>
</dbReference>
<sequence length="380" mass="44447">MYTLNNQLKYTESQALLLPVLESDLYSADEKYQAALWLSYTYKRVSDYQSTLRFLTTARRFADQTTNRDKYLATIESQEAFVYFDIHEYAKADSLMKRLEATYFRHIDQENKAKLVMQQGYLLFLNKQYTEAEAAYDRALGWLRTSSPCDLPMILVKKMQLYAAINRMDKLRAALRQSSAQADSCGIIKYHLYAYEELLNIYRQRNDVTGITNTTQTLDSLRNLYAQEEKLSALHNQKETILLRDKDDQLNTERSNRQLVTALAIGLLLASIGLLFWLVTYRRKQARIETELTQMKAELEHYIIASKTAQPEAVMTEQSYLNALSERQREVLNYMAEGLSNREIADKLFISENTVKYHIKNIYQLLDIKDRKEFLVNIKK</sequence>
<dbReference type="InterPro" id="IPR016032">
    <property type="entry name" value="Sig_transdc_resp-reg_C-effctor"/>
</dbReference>
<keyword evidence="3" id="KW-0804">Transcription</keyword>
<feature type="domain" description="HTH luxR-type" evidence="5">
    <location>
        <begin position="317"/>
        <end position="380"/>
    </location>
</feature>
<dbReference type="Proteomes" id="UP000488299">
    <property type="component" value="Unassembled WGS sequence"/>
</dbReference>
<comment type="caution">
    <text evidence="6">The sequence shown here is derived from an EMBL/GenBank/DDBJ whole genome shotgun (WGS) entry which is preliminary data.</text>
</comment>
<keyword evidence="7" id="KW-1185">Reference proteome</keyword>
<dbReference type="InterPro" id="IPR000792">
    <property type="entry name" value="Tscrpt_reg_LuxR_C"/>
</dbReference>
<name>A0A7J5U6I0_9BACT</name>
<evidence type="ECO:0000313" key="7">
    <source>
        <dbReference type="Proteomes" id="UP000488299"/>
    </source>
</evidence>
<gene>
    <name evidence="6" type="ORF">F5984_01860</name>
</gene>
<keyword evidence="4" id="KW-0812">Transmembrane</keyword>
<dbReference type="PRINTS" id="PR00038">
    <property type="entry name" value="HTHLUXR"/>
</dbReference>
<evidence type="ECO:0000256" key="3">
    <source>
        <dbReference type="ARBA" id="ARBA00023163"/>
    </source>
</evidence>
<dbReference type="AlphaFoldDB" id="A0A7J5U6I0"/>
<keyword evidence="2" id="KW-0238">DNA-binding</keyword>
<dbReference type="GO" id="GO:0006355">
    <property type="term" value="P:regulation of DNA-templated transcription"/>
    <property type="evidence" value="ECO:0007669"/>
    <property type="project" value="InterPro"/>
</dbReference>
<dbReference type="EMBL" id="WELI01000001">
    <property type="protein sequence ID" value="KAB7733293.1"/>
    <property type="molecule type" value="Genomic_DNA"/>
</dbReference>
<dbReference type="Pfam" id="PF00196">
    <property type="entry name" value="GerE"/>
    <property type="match status" value="1"/>
</dbReference>
<dbReference type="PROSITE" id="PS50043">
    <property type="entry name" value="HTH_LUXR_2"/>
    <property type="match status" value="1"/>
</dbReference>
<protein>
    <submittedName>
        <fullName evidence="6">Winged helix-turn-helix transcriptional regulator</fullName>
    </submittedName>
</protein>
<dbReference type="GO" id="GO:0003677">
    <property type="term" value="F:DNA binding"/>
    <property type="evidence" value="ECO:0007669"/>
    <property type="project" value="UniProtKB-KW"/>
</dbReference>
<keyword evidence="4" id="KW-0472">Membrane</keyword>
<feature type="transmembrane region" description="Helical" evidence="4">
    <location>
        <begin position="259"/>
        <end position="279"/>
    </location>
</feature>
<evidence type="ECO:0000259" key="5">
    <source>
        <dbReference type="PROSITE" id="PS50043"/>
    </source>
</evidence>
<evidence type="ECO:0000256" key="4">
    <source>
        <dbReference type="SAM" id="Phobius"/>
    </source>
</evidence>
<dbReference type="SMART" id="SM00421">
    <property type="entry name" value="HTH_LUXR"/>
    <property type="match status" value="1"/>
</dbReference>
<dbReference type="CDD" id="cd06170">
    <property type="entry name" value="LuxR_C_like"/>
    <property type="match status" value="1"/>
</dbReference>
<keyword evidence="1" id="KW-0805">Transcription regulation</keyword>